<accession>A0A2P2PCB4</accession>
<proteinExistence type="predicted"/>
<evidence type="ECO:0000313" key="1">
    <source>
        <dbReference type="EMBL" id="MBX52382.1"/>
    </source>
</evidence>
<dbReference type="EMBL" id="GGEC01071898">
    <property type="protein sequence ID" value="MBX52382.1"/>
    <property type="molecule type" value="Transcribed_RNA"/>
</dbReference>
<sequence>MDWLYFSATCASLEPPVNVINVSPITASHF</sequence>
<reference evidence="1" key="1">
    <citation type="submission" date="2018-02" db="EMBL/GenBank/DDBJ databases">
        <title>Rhizophora mucronata_Transcriptome.</title>
        <authorList>
            <person name="Meera S.P."/>
            <person name="Sreeshan A."/>
            <person name="Augustine A."/>
        </authorList>
    </citation>
    <scope>NUCLEOTIDE SEQUENCE</scope>
    <source>
        <tissue evidence="1">Leaf</tissue>
    </source>
</reference>
<name>A0A2P2PCB4_RHIMU</name>
<organism evidence="1">
    <name type="scientific">Rhizophora mucronata</name>
    <name type="common">Asiatic mangrove</name>
    <dbReference type="NCBI Taxonomy" id="61149"/>
    <lineage>
        <taxon>Eukaryota</taxon>
        <taxon>Viridiplantae</taxon>
        <taxon>Streptophyta</taxon>
        <taxon>Embryophyta</taxon>
        <taxon>Tracheophyta</taxon>
        <taxon>Spermatophyta</taxon>
        <taxon>Magnoliopsida</taxon>
        <taxon>eudicotyledons</taxon>
        <taxon>Gunneridae</taxon>
        <taxon>Pentapetalae</taxon>
        <taxon>rosids</taxon>
        <taxon>fabids</taxon>
        <taxon>Malpighiales</taxon>
        <taxon>Rhizophoraceae</taxon>
        <taxon>Rhizophora</taxon>
    </lineage>
</organism>
<protein>
    <submittedName>
        <fullName evidence="1">Uncharacterized protein</fullName>
    </submittedName>
</protein>
<dbReference type="AlphaFoldDB" id="A0A2P2PCB4"/>